<protein>
    <submittedName>
        <fullName evidence="3">Uncharacterized protein</fullName>
    </submittedName>
</protein>
<keyword evidence="2" id="KW-0812">Transmembrane</keyword>
<geneLocation type="plasmid" evidence="4">
    <name>pzkmb2</name>
</geneLocation>
<feature type="region of interest" description="Disordered" evidence="1">
    <location>
        <begin position="27"/>
        <end position="74"/>
    </location>
</feature>
<proteinExistence type="predicted"/>
<feature type="compositionally biased region" description="Basic and acidic residues" evidence="1">
    <location>
        <begin position="27"/>
        <end position="38"/>
    </location>
</feature>
<evidence type="ECO:0000256" key="2">
    <source>
        <dbReference type="SAM" id="Phobius"/>
    </source>
</evidence>
<dbReference type="EMBL" id="PZJG01000031">
    <property type="protein sequence ID" value="RAK47666.1"/>
    <property type="molecule type" value="Genomic_DNA"/>
</dbReference>
<keyword evidence="2" id="KW-1133">Transmembrane helix</keyword>
<dbReference type="Proteomes" id="UP000249579">
    <property type="component" value="Plasmid pZKMB2"/>
</dbReference>
<accession>A0A328A007</accession>
<reference evidence="3 4" key="1">
    <citation type="journal article" date="2018" name="Front. Microbiol.">
        <title>Description and Comparative Genomics of Macrococcus caseolyticus subsp. hominis subsp. nov., Macrococcus goetzii sp. nov., Macrococcus epidermidis sp. nov., and Macrococcus bohemicus sp. nov., Novel Macrococci From Human Clinical Material With Virulence Potential and Suspected Uptake of Foreign DNA by Natural Transformation.</title>
        <authorList>
            <person name="Maslanova I."/>
            <person name="Wertheimer Z."/>
            <person name="Sedlacek I."/>
            <person name="Svec P."/>
            <person name="Indrakova A."/>
            <person name="Kovarovic V."/>
            <person name="Schumann P."/>
            <person name="Sproer C."/>
            <person name="Kralova S."/>
            <person name="Sedo O."/>
            <person name="Kristofova L."/>
            <person name="Vrbovska V."/>
            <person name="Fuzik T."/>
            <person name="Petras P."/>
            <person name="Zdrahal Z."/>
            <person name="Ruzickova V."/>
            <person name="Doskar J."/>
            <person name="Pantucek R."/>
        </authorList>
    </citation>
    <scope>NUCLEOTIDE SEQUENCE [LARGE SCALE GENOMIC DNA]</scope>
    <source>
        <strain evidence="3 4">03/115</strain>
        <plasmid evidence="3">pZKMB2</plasmid>
    </source>
</reference>
<name>A0A328A007_9STAP</name>
<feature type="transmembrane region" description="Helical" evidence="2">
    <location>
        <begin position="6"/>
        <end position="25"/>
    </location>
</feature>
<sequence length="199" mass="22854">MKKGNIFFAVIIVLIIAVVITNCTNKKKDNTNDIKNTEVQEANTEEMIKTNESEAITDSSTEEPKLNTKKEEIKDVPVNNMDEKEISERFIEAMLVLRSGKSNEVAMNRLKNITTPQYFEKMKIIFEGRDDIELLNIKEINAEEHLEKTKSMPKGYKAMRVNYVGTIKYPDGSIEEEVMTYVVYLKQINNKYLVSSMAV</sequence>
<keyword evidence="3" id="KW-0614">Plasmid</keyword>
<dbReference type="RefSeq" id="WP_111744465.1">
    <property type="nucleotide sequence ID" value="NZ_CM009973.1"/>
</dbReference>
<evidence type="ECO:0000313" key="4">
    <source>
        <dbReference type="Proteomes" id="UP000249579"/>
    </source>
</evidence>
<feature type="compositionally biased region" description="Basic and acidic residues" evidence="1">
    <location>
        <begin position="62"/>
        <end position="74"/>
    </location>
</feature>
<evidence type="ECO:0000313" key="3">
    <source>
        <dbReference type="EMBL" id="RAK47666.1"/>
    </source>
</evidence>
<gene>
    <name evidence="3" type="ORF">BHX94_12475</name>
</gene>
<dbReference type="AlphaFoldDB" id="A0A328A007"/>
<keyword evidence="2" id="KW-0472">Membrane</keyword>
<comment type="caution">
    <text evidence="3">The sequence shown here is derived from an EMBL/GenBank/DDBJ whole genome shotgun (WGS) entry which is preliminary data.</text>
</comment>
<evidence type="ECO:0000256" key="1">
    <source>
        <dbReference type="SAM" id="MobiDB-lite"/>
    </source>
</evidence>
<organism evidence="3 4">
    <name type="scientific">Macrococcoides bohemicum</name>
    <dbReference type="NCBI Taxonomy" id="1903056"/>
    <lineage>
        <taxon>Bacteria</taxon>
        <taxon>Bacillati</taxon>
        <taxon>Bacillota</taxon>
        <taxon>Bacilli</taxon>
        <taxon>Bacillales</taxon>
        <taxon>Staphylococcaceae</taxon>
        <taxon>Macrococcoides</taxon>
    </lineage>
</organism>